<keyword evidence="11" id="KW-0482">Metalloprotease</keyword>
<dbReference type="Pfam" id="PF17900">
    <property type="entry name" value="Peptidase_M1_N"/>
    <property type="match status" value="1"/>
</dbReference>
<keyword evidence="6 18" id="KW-0031">Aminopeptidase</keyword>
<evidence type="ECO:0000256" key="1">
    <source>
        <dbReference type="ARBA" id="ARBA00000098"/>
    </source>
</evidence>
<evidence type="ECO:0000313" key="19">
    <source>
        <dbReference type="Proteomes" id="UP001501710"/>
    </source>
</evidence>
<feature type="region of interest" description="Disordered" evidence="14">
    <location>
        <begin position="165"/>
        <end position="186"/>
    </location>
</feature>
<dbReference type="Proteomes" id="UP001501710">
    <property type="component" value="Unassembled WGS sequence"/>
</dbReference>
<sequence>MAGNLTRDEARERARLLTVESYTVELDLTTGEEARFGSTTVVRFGCAEPGASTFIDLHGAIVRGVTLNGRALDPASYDPDKGRIPLPGLAADNELRVEADAAYSRSGEGLHRFVDPVDDSVYLYTQFETADAHRMFTCFDQPDLKAAFGLTVKAPENWEVVTNEAPEITGGSGGSSPQDESESAEGGVFRFPPTPRISTYITALIAGPYHVVRDEYRRADGTVIPLGVYCRSSLAEHLDADAIVDVTRQGFAYFEKVFGRPYPFAKYDQLFVPEFNAGAMENAGAVTFLEDYVFRSRVTDAAYERRAETILHEMAHMWFGDLVTMRWWDDLWLNESFATYMSVLCQSEATKWTGSWTTFANLEKAWAYRQDQLPSTHPISADIPDIRAVEVNFDGITYAKGASVLKQLVAYVGLDNFLEGVRRYFDRHAWGNTVLADLLGALEETSGRDLAAWSKEWLETAGVNTMRPEYEVDGDGNFTSFAVLQEAKPDYPTLRSHRLAIGLYDRTADGIVRRERVELDVVGARTEVPQLVGQKRPDLVLVNDDDLTYAKVRLDEHSLSTLIEHIGEVRESLARALCWSAAWDMTRDAEMATRDYVRLVAKGIGGVTDISVTQTLLRQARTAVHQYADPAWHTEGLALLADTLSGLARAAEPGSDLQLAYTQAFTASAVSDEHLAFVQALLDGSQVLDGLTVDTDLRWSLLRRLVVTGRAGQAEIDAEHERDRTAAGERHAAACGAAVPSAEAKAAAWERIVSGDLPNAVYRATFGGFVEADHAELLRPYVDRYFAEVGRIWKEWTSDMSQTFAEVAYPFLVIEQSTIDRTESYLADEQPPPALARLLSEGRDGVARALRARAKDAAAS</sequence>
<evidence type="ECO:0000256" key="11">
    <source>
        <dbReference type="ARBA" id="ARBA00023049"/>
    </source>
</evidence>
<comment type="similarity">
    <text evidence="3">Belongs to the peptidase M1 family.</text>
</comment>
<dbReference type="EMBL" id="BAABAS010000006">
    <property type="protein sequence ID" value="GAA4233162.1"/>
    <property type="molecule type" value="Genomic_DNA"/>
</dbReference>
<dbReference type="Pfam" id="PF01433">
    <property type="entry name" value="Peptidase_M1"/>
    <property type="match status" value="1"/>
</dbReference>
<evidence type="ECO:0000256" key="6">
    <source>
        <dbReference type="ARBA" id="ARBA00022438"/>
    </source>
</evidence>
<dbReference type="CDD" id="cd09602">
    <property type="entry name" value="M1_APN"/>
    <property type="match status" value="1"/>
</dbReference>
<dbReference type="InterPro" id="IPR050344">
    <property type="entry name" value="Peptidase_M1_aminopeptidases"/>
</dbReference>
<dbReference type="InterPro" id="IPR045357">
    <property type="entry name" value="Aminopeptidase_N-like_N"/>
</dbReference>
<feature type="domain" description="Aminopeptidase N-like N-terminal" evidence="17">
    <location>
        <begin position="94"/>
        <end position="200"/>
    </location>
</feature>
<dbReference type="SUPFAM" id="SSF55486">
    <property type="entry name" value="Metalloproteases ('zincins'), catalytic domain"/>
    <property type="match status" value="1"/>
</dbReference>
<dbReference type="Gene3D" id="1.10.390.10">
    <property type="entry name" value="Neutral Protease Domain 2"/>
    <property type="match status" value="1"/>
</dbReference>
<evidence type="ECO:0000256" key="9">
    <source>
        <dbReference type="ARBA" id="ARBA00022801"/>
    </source>
</evidence>
<comment type="cofactor">
    <cofactor evidence="2">
        <name>Zn(2+)</name>
        <dbReference type="ChEBI" id="CHEBI:29105"/>
    </cofactor>
</comment>
<dbReference type="PRINTS" id="PR00756">
    <property type="entry name" value="ALADIPTASE"/>
</dbReference>
<dbReference type="InterPro" id="IPR014782">
    <property type="entry name" value="Peptidase_M1_dom"/>
</dbReference>
<dbReference type="InterPro" id="IPR001930">
    <property type="entry name" value="Peptidase_M1"/>
</dbReference>
<evidence type="ECO:0000256" key="2">
    <source>
        <dbReference type="ARBA" id="ARBA00001947"/>
    </source>
</evidence>
<keyword evidence="9" id="KW-0378">Hydrolase</keyword>
<organism evidence="18 19">
    <name type="scientific">Actinomadura meridiana</name>
    <dbReference type="NCBI Taxonomy" id="559626"/>
    <lineage>
        <taxon>Bacteria</taxon>
        <taxon>Bacillati</taxon>
        <taxon>Actinomycetota</taxon>
        <taxon>Actinomycetes</taxon>
        <taxon>Streptosporangiales</taxon>
        <taxon>Thermomonosporaceae</taxon>
        <taxon>Actinomadura</taxon>
    </lineage>
</organism>
<dbReference type="InterPro" id="IPR027268">
    <property type="entry name" value="Peptidase_M4/M1_CTD_sf"/>
</dbReference>
<evidence type="ECO:0000259" key="15">
    <source>
        <dbReference type="Pfam" id="PF01433"/>
    </source>
</evidence>
<evidence type="ECO:0000256" key="4">
    <source>
        <dbReference type="ARBA" id="ARBA00012564"/>
    </source>
</evidence>
<dbReference type="InterPro" id="IPR012778">
    <property type="entry name" value="Pept_M1_aminopeptidase"/>
</dbReference>
<dbReference type="InterPro" id="IPR042097">
    <property type="entry name" value="Aminopeptidase_N-like_N_sf"/>
</dbReference>
<keyword evidence="19" id="KW-1185">Reference proteome</keyword>
<evidence type="ECO:0000256" key="14">
    <source>
        <dbReference type="SAM" id="MobiDB-lite"/>
    </source>
</evidence>
<evidence type="ECO:0000256" key="12">
    <source>
        <dbReference type="ARBA" id="ARBA00029811"/>
    </source>
</evidence>
<feature type="domain" description="ERAP1-like C-terminal" evidence="16">
    <location>
        <begin position="539"/>
        <end position="848"/>
    </location>
</feature>
<proteinExistence type="inferred from homology"/>
<feature type="domain" description="Peptidase M1 membrane alanine aminopeptidase" evidence="15">
    <location>
        <begin position="245"/>
        <end position="457"/>
    </location>
</feature>
<evidence type="ECO:0000313" key="18">
    <source>
        <dbReference type="EMBL" id="GAA4233162.1"/>
    </source>
</evidence>
<dbReference type="PANTHER" id="PTHR11533">
    <property type="entry name" value="PROTEASE M1 ZINC METALLOPROTEASE"/>
    <property type="match status" value="1"/>
</dbReference>
<dbReference type="PANTHER" id="PTHR11533:SF174">
    <property type="entry name" value="PUROMYCIN-SENSITIVE AMINOPEPTIDASE-RELATED"/>
    <property type="match status" value="1"/>
</dbReference>
<evidence type="ECO:0000256" key="3">
    <source>
        <dbReference type="ARBA" id="ARBA00010136"/>
    </source>
</evidence>
<protein>
    <recommendedName>
        <fullName evidence="5">Aminopeptidase N</fullName>
        <ecNumber evidence="4">3.4.11.2</ecNumber>
    </recommendedName>
    <alternativeName>
        <fullName evidence="12">Alanine aminopeptidase</fullName>
    </alternativeName>
    <alternativeName>
        <fullName evidence="13">Lysyl aminopeptidase</fullName>
    </alternativeName>
</protein>
<evidence type="ECO:0000256" key="5">
    <source>
        <dbReference type="ARBA" id="ARBA00015611"/>
    </source>
</evidence>
<dbReference type="NCBIfam" id="TIGR02412">
    <property type="entry name" value="pepN_strep_liv"/>
    <property type="match status" value="1"/>
</dbReference>
<comment type="caution">
    <text evidence="18">The sequence shown here is derived from an EMBL/GenBank/DDBJ whole genome shotgun (WGS) entry which is preliminary data.</text>
</comment>
<dbReference type="Gene3D" id="2.60.40.1730">
    <property type="entry name" value="tricorn interacting facor f3 domain"/>
    <property type="match status" value="1"/>
</dbReference>
<keyword evidence="8" id="KW-0479">Metal-binding</keyword>
<evidence type="ECO:0000259" key="16">
    <source>
        <dbReference type="Pfam" id="PF11838"/>
    </source>
</evidence>
<evidence type="ECO:0000256" key="13">
    <source>
        <dbReference type="ARBA" id="ARBA00031533"/>
    </source>
</evidence>
<keyword evidence="7" id="KW-0645">Protease</keyword>
<evidence type="ECO:0000256" key="8">
    <source>
        <dbReference type="ARBA" id="ARBA00022723"/>
    </source>
</evidence>
<dbReference type="RefSeq" id="WP_344897603.1">
    <property type="nucleotide sequence ID" value="NZ_BAABAS010000006.1"/>
</dbReference>
<dbReference type="SUPFAM" id="SSF63737">
    <property type="entry name" value="Leukotriene A4 hydrolase N-terminal domain"/>
    <property type="match status" value="1"/>
</dbReference>
<dbReference type="InterPro" id="IPR024571">
    <property type="entry name" value="ERAP1-like_C_dom"/>
</dbReference>
<gene>
    <name evidence="18" type="primary">pepN</name>
    <name evidence="18" type="ORF">GCM10022254_34960</name>
</gene>
<dbReference type="EC" id="3.4.11.2" evidence="4"/>
<accession>A0ABP8C3W0</accession>
<comment type="catalytic activity">
    <reaction evidence="1">
        <text>Release of an N-terminal amino acid, Xaa-|-Yaa- from a peptide, amide or arylamide. Xaa is preferably Ala, but may be most amino acids including Pro (slow action). When a terminal hydrophobic residue is followed by a prolyl residue, the two may be released as an intact Xaa-Pro dipeptide.</text>
        <dbReference type="EC" id="3.4.11.2"/>
    </reaction>
</comment>
<evidence type="ECO:0000259" key="17">
    <source>
        <dbReference type="Pfam" id="PF17900"/>
    </source>
</evidence>
<evidence type="ECO:0000256" key="7">
    <source>
        <dbReference type="ARBA" id="ARBA00022670"/>
    </source>
</evidence>
<dbReference type="GO" id="GO:0004177">
    <property type="term" value="F:aminopeptidase activity"/>
    <property type="evidence" value="ECO:0007669"/>
    <property type="project" value="UniProtKB-KW"/>
</dbReference>
<evidence type="ECO:0000256" key="10">
    <source>
        <dbReference type="ARBA" id="ARBA00022833"/>
    </source>
</evidence>
<name>A0ABP8C3W0_9ACTN</name>
<reference evidence="19" key="1">
    <citation type="journal article" date="2019" name="Int. J. Syst. Evol. Microbiol.">
        <title>The Global Catalogue of Microorganisms (GCM) 10K type strain sequencing project: providing services to taxonomists for standard genome sequencing and annotation.</title>
        <authorList>
            <consortium name="The Broad Institute Genomics Platform"/>
            <consortium name="The Broad Institute Genome Sequencing Center for Infectious Disease"/>
            <person name="Wu L."/>
            <person name="Ma J."/>
        </authorList>
    </citation>
    <scope>NUCLEOTIDE SEQUENCE [LARGE SCALE GENOMIC DNA]</scope>
    <source>
        <strain evidence="19">JCM 17440</strain>
    </source>
</reference>
<keyword evidence="10" id="KW-0862">Zinc</keyword>
<dbReference type="Pfam" id="PF11838">
    <property type="entry name" value="ERAP1_C"/>
    <property type="match status" value="1"/>
</dbReference>